<evidence type="ECO:0000313" key="1">
    <source>
        <dbReference type="EMBL" id="MBK1827828.1"/>
    </source>
</evidence>
<keyword evidence="2" id="KW-1185">Reference proteome</keyword>
<gene>
    <name evidence="1" type="ORF">JIN81_12425</name>
</gene>
<keyword evidence="1" id="KW-0808">Transferase</keyword>
<dbReference type="GO" id="GO:0032259">
    <property type="term" value="P:methylation"/>
    <property type="evidence" value="ECO:0007669"/>
    <property type="project" value="UniProtKB-KW"/>
</dbReference>
<evidence type="ECO:0000313" key="2">
    <source>
        <dbReference type="Proteomes" id="UP000658278"/>
    </source>
</evidence>
<organism evidence="1 2">
    <name type="scientific">Haloferula rosea</name>
    <dbReference type="NCBI Taxonomy" id="490093"/>
    <lineage>
        <taxon>Bacteria</taxon>
        <taxon>Pseudomonadati</taxon>
        <taxon>Verrucomicrobiota</taxon>
        <taxon>Verrucomicrobiia</taxon>
        <taxon>Verrucomicrobiales</taxon>
        <taxon>Verrucomicrobiaceae</taxon>
        <taxon>Haloferula</taxon>
    </lineage>
</organism>
<dbReference type="Gene3D" id="3.40.50.150">
    <property type="entry name" value="Vaccinia Virus protein VP39"/>
    <property type="match status" value="1"/>
</dbReference>
<reference evidence="1" key="1">
    <citation type="submission" date="2021-01" db="EMBL/GenBank/DDBJ databases">
        <title>Modified the classification status of verrucomicrobia.</title>
        <authorList>
            <person name="Feng X."/>
        </authorList>
    </citation>
    <scope>NUCLEOTIDE SEQUENCE</scope>
    <source>
        <strain evidence="1">KCTC 22201</strain>
    </source>
</reference>
<keyword evidence="1" id="KW-0489">Methyltransferase</keyword>
<dbReference type="Pfam" id="PF13489">
    <property type="entry name" value="Methyltransf_23"/>
    <property type="match status" value="1"/>
</dbReference>
<dbReference type="Proteomes" id="UP000658278">
    <property type="component" value="Unassembled WGS sequence"/>
</dbReference>
<dbReference type="AlphaFoldDB" id="A0A934RBX6"/>
<proteinExistence type="predicted"/>
<sequence>MKSDEVDNSVETDPFYAEDLRQMERAVNYRDWQFRMVEPFLGGRVLEVGGGIGNFTPQLASNGRSVTSLEPNAGCFRQLVEKTHDLQGVIPIRGTVESLGSLLDSEERFDTIILMNVLEHIEDDRAVLMALKGRLAPGGFLVVLVPAGPWAFGPTDKRLGHYRRYSKRYSRQLAVAAKLKIGFMRYYNFIGIWGWWWNAKMGKMEGQSDTQIRIFDRWIVPLVSQIERFIRPPVGQSILIVHQDAAS</sequence>
<dbReference type="InterPro" id="IPR029063">
    <property type="entry name" value="SAM-dependent_MTases_sf"/>
</dbReference>
<dbReference type="GO" id="GO:0008168">
    <property type="term" value="F:methyltransferase activity"/>
    <property type="evidence" value="ECO:0007669"/>
    <property type="project" value="UniProtKB-KW"/>
</dbReference>
<accession>A0A934RBX6</accession>
<name>A0A934RBX6_9BACT</name>
<dbReference type="CDD" id="cd02440">
    <property type="entry name" value="AdoMet_MTases"/>
    <property type="match status" value="1"/>
</dbReference>
<dbReference type="RefSeq" id="WP_200279997.1">
    <property type="nucleotide sequence ID" value="NZ_JAENII010000009.1"/>
</dbReference>
<dbReference type="PANTHER" id="PTHR43861">
    <property type="entry name" value="TRANS-ACONITATE 2-METHYLTRANSFERASE-RELATED"/>
    <property type="match status" value="1"/>
</dbReference>
<comment type="caution">
    <text evidence="1">The sequence shown here is derived from an EMBL/GenBank/DDBJ whole genome shotgun (WGS) entry which is preliminary data.</text>
</comment>
<dbReference type="EMBL" id="JAENII010000009">
    <property type="protein sequence ID" value="MBK1827828.1"/>
    <property type="molecule type" value="Genomic_DNA"/>
</dbReference>
<dbReference type="SUPFAM" id="SSF53335">
    <property type="entry name" value="S-adenosyl-L-methionine-dependent methyltransferases"/>
    <property type="match status" value="1"/>
</dbReference>
<protein>
    <submittedName>
        <fullName evidence="1">Class I SAM-dependent methyltransferase</fullName>
    </submittedName>
</protein>